<keyword evidence="3" id="KW-1185">Reference proteome</keyword>
<feature type="compositionally biased region" description="Acidic residues" evidence="1">
    <location>
        <begin position="93"/>
        <end position="156"/>
    </location>
</feature>
<dbReference type="EMBL" id="DF973559">
    <property type="protein sequence ID" value="GAU34551.1"/>
    <property type="molecule type" value="Genomic_DNA"/>
</dbReference>
<feature type="region of interest" description="Disordered" evidence="1">
    <location>
        <begin position="41"/>
        <end position="183"/>
    </location>
</feature>
<protein>
    <submittedName>
        <fullName evidence="2">Uncharacterized protein</fullName>
    </submittedName>
</protein>
<evidence type="ECO:0000313" key="2">
    <source>
        <dbReference type="EMBL" id="GAU34551.1"/>
    </source>
</evidence>
<name>A0A2Z6MT67_TRISU</name>
<evidence type="ECO:0000256" key="1">
    <source>
        <dbReference type="SAM" id="MobiDB-lite"/>
    </source>
</evidence>
<proteinExistence type="predicted"/>
<accession>A0A2Z6MT67</accession>
<reference evidence="3" key="1">
    <citation type="journal article" date="2017" name="Front. Plant Sci.">
        <title>Climate Clever Clovers: New Paradigm to Reduce the Environmental Footprint of Ruminants by Breeding Low Methanogenic Forages Utilizing Haplotype Variation.</title>
        <authorList>
            <person name="Kaur P."/>
            <person name="Appels R."/>
            <person name="Bayer P.E."/>
            <person name="Keeble-Gagnere G."/>
            <person name="Wang J."/>
            <person name="Hirakawa H."/>
            <person name="Shirasawa K."/>
            <person name="Vercoe P."/>
            <person name="Stefanova K."/>
            <person name="Durmic Z."/>
            <person name="Nichols P."/>
            <person name="Revell C."/>
            <person name="Isobe S.N."/>
            <person name="Edwards D."/>
            <person name="Erskine W."/>
        </authorList>
    </citation>
    <scope>NUCLEOTIDE SEQUENCE [LARGE SCALE GENOMIC DNA]</scope>
    <source>
        <strain evidence="3">cv. Daliak</strain>
    </source>
</reference>
<organism evidence="2 3">
    <name type="scientific">Trifolium subterraneum</name>
    <name type="common">Subterranean clover</name>
    <dbReference type="NCBI Taxonomy" id="3900"/>
    <lineage>
        <taxon>Eukaryota</taxon>
        <taxon>Viridiplantae</taxon>
        <taxon>Streptophyta</taxon>
        <taxon>Embryophyta</taxon>
        <taxon>Tracheophyta</taxon>
        <taxon>Spermatophyta</taxon>
        <taxon>Magnoliopsida</taxon>
        <taxon>eudicotyledons</taxon>
        <taxon>Gunneridae</taxon>
        <taxon>Pentapetalae</taxon>
        <taxon>rosids</taxon>
        <taxon>fabids</taxon>
        <taxon>Fabales</taxon>
        <taxon>Fabaceae</taxon>
        <taxon>Papilionoideae</taxon>
        <taxon>50 kb inversion clade</taxon>
        <taxon>NPAAA clade</taxon>
        <taxon>Hologalegina</taxon>
        <taxon>IRL clade</taxon>
        <taxon>Trifolieae</taxon>
        <taxon>Trifolium</taxon>
    </lineage>
</organism>
<evidence type="ECO:0000313" key="3">
    <source>
        <dbReference type="Proteomes" id="UP000242715"/>
    </source>
</evidence>
<sequence length="183" mass="18605">MATVIFSVNVGLDASDSDLVISIEEEDVVVSASLPLTETDAAGFHEDDDAASSIENDWDGSRGVDCDRRNRYFDGGGTDEDGGASLCDGAGPSDEDVGASELEDAGGGGCDEDAGASELDDEGGGGASDESDGASDEDGGGASDEDGGGVSDEEDFGGFLESSIVKEKTLNQRKTSNERNSNR</sequence>
<feature type="compositionally biased region" description="Basic and acidic residues" evidence="1">
    <location>
        <begin position="59"/>
        <end position="72"/>
    </location>
</feature>
<dbReference type="AlphaFoldDB" id="A0A2Z6MT67"/>
<dbReference type="Proteomes" id="UP000242715">
    <property type="component" value="Unassembled WGS sequence"/>
</dbReference>
<feature type="compositionally biased region" description="Basic and acidic residues" evidence="1">
    <location>
        <begin position="164"/>
        <end position="183"/>
    </location>
</feature>
<gene>
    <name evidence="2" type="ORF">TSUD_219350</name>
</gene>